<evidence type="ECO:0000313" key="2">
    <source>
        <dbReference type="EMBL" id="TXL68474.1"/>
    </source>
</evidence>
<evidence type="ECO:0000313" key="3">
    <source>
        <dbReference type="Proteomes" id="UP000321548"/>
    </source>
</evidence>
<name>A0A5C8P5U8_9BURK</name>
<evidence type="ECO:0000256" key="1">
    <source>
        <dbReference type="SAM" id="MobiDB-lite"/>
    </source>
</evidence>
<reference evidence="2 3" key="1">
    <citation type="submission" date="2019-06" db="EMBL/GenBank/DDBJ databases">
        <title>Quisquiliibacterium sp. nov., isolated from a maize field.</title>
        <authorList>
            <person name="Lin S.-Y."/>
            <person name="Tsai C.-F."/>
            <person name="Young C.-C."/>
        </authorList>
    </citation>
    <scope>NUCLEOTIDE SEQUENCE [LARGE SCALE GENOMIC DNA]</scope>
    <source>
        <strain evidence="2 3">CC-CFT501</strain>
    </source>
</reference>
<proteinExistence type="predicted"/>
<organism evidence="2 3">
    <name type="scientific">Zeimonas arvi</name>
    <dbReference type="NCBI Taxonomy" id="2498847"/>
    <lineage>
        <taxon>Bacteria</taxon>
        <taxon>Pseudomonadati</taxon>
        <taxon>Pseudomonadota</taxon>
        <taxon>Betaproteobacteria</taxon>
        <taxon>Burkholderiales</taxon>
        <taxon>Burkholderiaceae</taxon>
        <taxon>Zeimonas</taxon>
    </lineage>
</organism>
<comment type="caution">
    <text evidence="2">The sequence shown here is derived from an EMBL/GenBank/DDBJ whole genome shotgun (WGS) entry which is preliminary data.</text>
</comment>
<keyword evidence="3" id="KW-1185">Reference proteome</keyword>
<protein>
    <submittedName>
        <fullName evidence="2">Uncharacterized protein</fullName>
    </submittedName>
</protein>
<dbReference type="RefSeq" id="WP_147702615.1">
    <property type="nucleotide sequence ID" value="NZ_VDUY01000001.1"/>
</dbReference>
<dbReference type="EMBL" id="VDUY01000001">
    <property type="protein sequence ID" value="TXL68474.1"/>
    <property type="molecule type" value="Genomic_DNA"/>
</dbReference>
<sequence>MKAVTEGVGASASVEILRVDEKRQIFENALEEALYSWHDEVRLQVCGKFDEKGGGWRVGRAAGWPMARGGHPDEPSVQATLTSRRCRPSGSTVGVIRAPWRMPRIGQIFISR</sequence>
<feature type="region of interest" description="Disordered" evidence="1">
    <location>
        <begin position="65"/>
        <end position="91"/>
    </location>
</feature>
<dbReference type="AlphaFoldDB" id="A0A5C8P5U8"/>
<gene>
    <name evidence="2" type="ORF">FHP08_01975</name>
</gene>
<dbReference type="Proteomes" id="UP000321548">
    <property type="component" value="Unassembled WGS sequence"/>
</dbReference>
<accession>A0A5C8P5U8</accession>